<name>A0A327X4P5_9GAMM</name>
<reference evidence="2 4" key="2">
    <citation type="submission" date="2018-06" db="EMBL/GenBank/DDBJ databases">
        <title>Genomic Encyclopedia of Type Strains, Phase III (KMG-III): the genomes of soil and plant-associated and newly described type strains.</title>
        <authorList>
            <person name="Whitman W."/>
        </authorList>
    </citation>
    <scope>NUCLEOTIDE SEQUENCE [LARGE SCALE GENOMIC DNA]</scope>
    <source>
        <strain evidence="2 4">CGMCC 1.15366</strain>
    </source>
</reference>
<evidence type="ECO:0000313" key="2">
    <source>
        <dbReference type="EMBL" id="RAK01619.1"/>
    </source>
</evidence>
<evidence type="ECO:0000313" key="5">
    <source>
        <dbReference type="Proteomes" id="UP000287865"/>
    </source>
</evidence>
<feature type="signal peptide" evidence="1">
    <location>
        <begin position="1"/>
        <end position="22"/>
    </location>
</feature>
<dbReference type="PROSITE" id="PS51257">
    <property type="entry name" value="PROKAR_LIPOPROTEIN"/>
    <property type="match status" value="1"/>
</dbReference>
<evidence type="ECO:0008006" key="6">
    <source>
        <dbReference type="Google" id="ProtNLM"/>
    </source>
</evidence>
<evidence type="ECO:0000313" key="3">
    <source>
        <dbReference type="EMBL" id="RUO28445.1"/>
    </source>
</evidence>
<sequence>MNKNLSFLIAAFASTALVSACATQSELPQQVYSMSVLGHAPAAPEQLDFRLTNGYVVLLPGSNGTIRVDNVTIVNAEANCQLTASSPVSVTAPQAIQLFSISDASQCIPEIQSAQAIGVTEVVPQGSSSRADQAFKVNYSTAERNHELMISVPVYY</sequence>
<gene>
    <name evidence="2" type="ORF">B0I24_101242</name>
    <name evidence="3" type="ORF">CWE07_01160</name>
</gene>
<evidence type="ECO:0000256" key="1">
    <source>
        <dbReference type="SAM" id="SignalP"/>
    </source>
</evidence>
<keyword evidence="5" id="KW-1185">Reference proteome</keyword>
<organism evidence="2 4">
    <name type="scientific">Aliidiomarina maris</name>
    <dbReference type="NCBI Taxonomy" id="531312"/>
    <lineage>
        <taxon>Bacteria</taxon>
        <taxon>Pseudomonadati</taxon>
        <taxon>Pseudomonadota</taxon>
        <taxon>Gammaproteobacteria</taxon>
        <taxon>Alteromonadales</taxon>
        <taxon>Idiomarinaceae</taxon>
        <taxon>Aliidiomarina</taxon>
    </lineage>
</organism>
<protein>
    <recommendedName>
        <fullName evidence="6">Lipoprotein</fullName>
    </recommendedName>
</protein>
<dbReference type="Proteomes" id="UP000287865">
    <property type="component" value="Unassembled WGS sequence"/>
</dbReference>
<dbReference type="EMBL" id="QLMD01000001">
    <property type="protein sequence ID" value="RAK01619.1"/>
    <property type="molecule type" value="Genomic_DNA"/>
</dbReference>
<comment type="caution">
    <text evidence="2">The sequence shown here is derived from an EMBL/GenBank/DDBJ whole genome shotgun (WGS) entry which is preliminary data.</text>
</comment>
<dbReference type="AlphaFoldDB" id="A0A327X4P5"/>
<feature type="chain" id="PRO_5016393018" description="Lipoprotein" evidence="1">
    <location>
        <begin position="23"/>
        <end position="156"/>
    </location>
</feature>
<proteinExistence type="predicted"/>
<evidence type="ECO:0000313" key="4">
    <source>
        <dbReference type="Proteomes" id="UP000249203"/>
    </source>
</evidence>
<dbReference type="Proteomes" id="UP000249203">
    <property type="component" value="Unassembled WGS sequence"/>
</dbReference>
<keyword evidence="1" id="KW-0732">Signal</keyword>
<reference evidence="3 5" key="1">
    <citation type="journal article" date="2018" name="Front. Microbiol.">
        <title>Genome-Based Analysis Reveals the Taxonomy and Diversity of the Family Idiomarinaceae.</title>
        <authorList>
            <person name="Liu Y."/>
            <person name="Lai Q."/>
            <person name="Shao Z."/>
        </authorList>
    </citation>
    <scope>NUCLEOTIDE SEQUENCE [LARGE SCALE GENOMIC DNA]</scope>
    <source>
        <strain evidence="3 5">CF12-14</strain>
    </source>
</reference>
<dbReference type="RefSeq" id="WP_111568100.1">
    <property type="nucleotide sequence ID" value="NZ_PIPK01000001.1"/>
</dbReference>
<accession>A0A327X4P5</accession>
<dbReference type="EMBL" id="PIPK01000001">
    <property type="protein sequence ID" value="RUO28445.1"/>
    <property type="molecule type" value="Genomic_DNA"/>
</dbReference>